<dbReference type="GO" id="GO:0001733">
    <property type="term" value="F:galactosylceramide sulfotransferase activity"/>
    <property type="evidence" value="ECO:0007669"/>
    <property type="project" value="InterPro"/>
</dbReference>
<proteinExistence type="inferred from homology"/>
<keyword evidence="5" id="KW-0735">Signal-anchor</keyword>
<comment type="subcellular location">
    <subcellularLocation>
        <location evidence="1">Golgi apparatus membrane</location>
        <topology evidence="1">Single-pass type II membrane protein</topology>
    </subcellularLocation>
</comment>
<feature type="region of interest" description="Disordered" evidence="10">
    <location>
        <begin position="418"/>
        <end position="454"/>
    </location>
</feature>
<keyword evidence="7" id="KW-0333">Golgi apparatus</keyword>
<evidence type="ECO:0000256" key="7">
    <source>
        <dbReference type="ARBA" id="ARBA00023034"/>
    </source>
</evidence>
<dbReference type="Proteomes" id="UP000515156">
    <property type="component" value="Chromosome 14"/>
</dbReference>
<evidence type="ECO:0000256" key="1">
    <source>
        <dbReference type="ARBA" id="ARBA00004323"/>
    </source>
</evidence>
<sequence>MKVLACGWVQMFCTAVVVCTVIGFALQILGVPSQQRRIFPVYQDGFRFPTWSAGEQEMPSVAKTCQPKKHIMFLKTHKTASSTILNILHRFGDRHNLTFALPKSYQFSYPNLFHSRSVKGFSPARMQNYNIICHHMRFNLHEVNKVMPKDSFFFSILRNPITMAESSFMYYKDVAPAFKHVQSFEVFINNPLMYYNPSENSNHYARNLLFFDFGFNHNAQFNTTYASRAVAAVERTFQLILLMEYFDESLILLKEALCWELDDVVTFKLNFRSQDNVQALSPQAVEKLKEWNALDWYLYTHFNRTFWQKVEQLGWENMREEVFQLQKRQKELMEECLQGNRPVEANSIRDDNIRPFQFGIAKILGWVLKPDLNLLAKERCIRMVTPELQYKDLLNAKQFPPTNSSMTSGFGTKSLMNQTALLPRKDQGKSDGERQTRSSQVNQDSKEKSNKAVR</sequence>
<evidence type="ECO:0000256" key="4">
    <source>
        <dbReference type="ARBA" id="ARBA00022692"/>
    </source>
</evidence>
<dbReference type="InterPro" id="IPR027417">
    <property type="entry name" value="P-loop_NTPase"/>
</dbReference>
<keyword evidence="4" id="KW-0812">Transmembrane</keyword>
<evidence type="ECO:0000256" key="2">
    <source>
        <dbReference type="ARBA" id="ARBA00008124"/>
    </source>
</evidence>
<feature type="compositionally biased region" description="Basic and acidic residues" evidence="10">
    <location>
        <begin position="444"/>
        <end position="454"/>
    </location>
</feature>
<reference evidence="12" key="1">
    <citation type="submission" date="2025-08" db="UniProtKB">
        <authorList>
            <consortium name="RefSeq"/>
        </authorList>
    </citation>
    <scope>IDENTIFICATION</scope>
</reference>
<protein>
    <submittedName>
        <fullName evidence="12">Galactose-3-O-sulfotransferase 4 isoform X1</fullName>
    </submittedName>
</protein>
<keyword evidence="9" id="KW-0325">Glycoprotein</keyword>
<evidence type="ECO:0000313" key="12">
    <source>
        <dbReference type="RefSeq" id="XP_030044153.1"/>
    </source>
</evidence>
<dbReference type="SUPFAM" id="SSF52540">
    <property type="entry name" value="P-loop containing nucleoside triphosphate hydrolases"/>
    <property type="match status" value="1"/>
</dbReference>
<organism evidence="11 12">
    <name type="scientific">Microcaecilia unicolor</name>
    <dbReference type="NCBI Taxonomy" id="1415580"/>
    <lineage>
        <taxon>Eukaryota</taxon>
        <taxon>Metazoa</taxon>
        <taxon>Chordata</taxon>
        <taxon>Craniata</taxon>
        <taxon>Vertebrata</taxon>
        <taxon>Euteleostomi</taxon>
        <taxon>Amphibia</taxon>
        <taxon>Gymnophiona</taxon>
        <taxon>Siphonopidae</taxon>
        <taxon>Microcaecilia</taxon>
    </lineage>
</organism>
<dbReference type="RefSeq" id="XP_030044153.1">
    <property type="nucleotide sequence ID" value="XM_030188293.1"/>
</dbReference>
<dbReference type="InterPro" id="IPR009729">
    <property type="entry name" value="Gal-3-0_sulfotransfrase"/>
</dbReference>
<feature type="compositionally biased region" description="Basic and acidic residues" evidence="10">
    <location>
        <begin position="423"/>
        <end position="436"/>
    </location>
</feature>
<gene>
    <name evidence="12" type="primary">GAL3ST4</name>
</gene>
<dbReference type="PANTHER" id="PTHR14647">
    <property type="entry name" value="GALACTOSE-3-O-SULFOTRANSFERASE"/>
    <property type="match status" value="1"/>
</dbReference>
<keyword evidence="8" id="KW-0472">Membrane</keyword>
<dbReference type="CTD" id="79690"/>
<dbReference type="Gene3D" id="3.40.50.300">
    <property type="entry name" value="P-loop containing nucleotide triphosphate hydrolases"/>
    <property type="match status" value="1"/>
</dbReference>
<keyword evidence="3" id="KW-0808">Transferase</keyword>
<evidence type="ECO:0000256" key="6">
    <source>
        <dbReference type="ARBA" id="ARBA00022989"/>
    </source>
</evidence>
<evidence type="ECO:0000256" key="10">
    <source>
        <dbReference type="SAM" id="MobiDB-lite"/>
    </source>
</evidence>
<keyword evidence="11" id="KW-1185">Reference proteome</keyword>
<dbReference type="FunCoup" id="A0A6P7WUU0">
    <property type="interactions" value="73"/>
</dbReference>
<accession>A0A6P7WUU0</accession>
<keyword evidence="6" id="KW-1133">Transmembrane helix</keyword>
<dbReference type="GeneID" id="115458377"/>
<evidence type="ECO:0000256" key="9">
    <source>
        <dbReference type="ARBA" id="ARBA00023180"/>
    </source>
</evidence>
<dbReference type="AlphaFoldDB" id="A0A6P7WUU0"/>
<evidence type="ECO:0000256" key="8">
    <source>
        <dbReference type="ARBA" id="ARBA00023136"/>
    </source>
</evidence>
<evidence type="ECO:0000256" key="3">
    <source>
        <dbReference type="ARBA" id="ARBA00022679"/>
    </source>
</evidence>
<dbReference type="GO" id="GO:0009247">
    <property type="term" value="P:glycolipid biosynthetic process"/>
    <property type="evidence" value="ECO:0007669"/>
    <property type="project" value="InterPro"/>
</dbReference>
<dbReference type="GO" id="GO:0000139">
    <property type="term" value="C:Golgi membrane"/>
    <property type="evidence" value="ECO:0007669"/>
    <property type="project" value="UniProtKB-SubCell"/>
</dbReference>
<dbReference type="InParanoid" id="A0A6P7WUU0"/>
<comment type="similarity">
    <text evidence="2">Belongs to the galactose-3-O-sulfotransferase family.</text>
</comment>
<dbReference type="OrthoDB" id="514299at2759"/>
<dbReference type="KEGG" id="muo:115458377"/>
<name>A0A6P7WUU0_9AMPH</name>
<dbReference type="Pfam" id="PF06990">
    <property type="entry name" value="Gal-3-0_sulfotr"/>
    <property type="match status" value="1"/>
</dbReference>
<evidence type="ECO:0000256" key="5">
    <source>
        <dbReference type="ARBA" id="ARBA00022968"/>
    </source>
</evidence>
<evidence type="ECO:0000313" key="11">
    <source>
        <dbReference type="Proteomes" id="UP000515156"/>
    </source>
</evidence>
<dbReference type="PANTHER" id="PTHR14647:SF57">
    <property type="entry name" value="GALACTOSE-3-O-SULFOTRANSFERASE 4"/>
    <property type="match status" value="1"/>
</dbReference>